<keyword evidence="2" id="KW-1185">Reference proteome</keyword>
<dbReference type="Proteomes" id="UP000032142">
    <property type="component" value="Unassembled WGS sequence"/>
</dbReference>
<reference evidence="2" key="1">
    <citation type="submission" date="2014-09" db="EMBL/GenBank/DDBJ databases">
        <authorList>
            <person name="Mudge J."/>
            <person name="Ramaraj T."/>
            <person name="Lindquist I.E."/>
            <person name="Bharti A.K."/>
            <person name="Sundararajan A."/>
            <person name="Cameron C.T."/>
            <person name="Woodward J.E."/>
            <person name="May G.D."/>
            <person name="Brubaker C."/>
            <person name="Broadhvest J."/>
            <person name="Wilkins T.A."/>
        </authorList>
    </citation>
    <scope>NUCLEOTIDE SEQUENCE</scope>
    <source>
        <strain evidence="2">cv. AKA8401</strain>
    </source>
</reference>
<evidence type="ECO:0000313" key="2">
    <source>
        <dbReference type="Proteomes" id="UP000032142"/>
    </source>
</evidence>
<dbReference type="AlphaFoldDB" id="A0A0B0P0L8"/>
<sequence length="28" mass="3349">MCCRKRFSQEGKYVDLKYRKDLARTGVP</sequence>
<organism evidence="1 2">
    <name type="scientific">Gossypium arboreum</name>
    <name type="common">Tree cotton</name>
    <name type="synonym">Gossypium nanking</name>
    <dbReference type="NCBI Taxonomy" id="29729"/>
    <lineage>
        <taxon>Eukaryota</taxon>
        <taxon>Viridiplantae</taxon>
        <taxon>Streptophyta</taxon>
        <taxon>Embryophyta</taxon>
        <taxon>Tracheophyta</taxon>
        <taxon>Spermatophyta</taxon>
        <taxon>Magnoliopsida</taxon>
        <taxon>eudicotyledons</taxon>
        <taxon>Gunneridae</taxon>
        <taxon>Pentapetalae</taxon>
        <taxon>rosids</taxon>
        <taxon>malvids</taxon>
        <taxon>Malvales</taxon>
        <taxon>Malvaceae</taxon>
        <taxon>Malvoideae</taxon>
        <taxon>Gossypium</taxon>
    </lineage>
</organism>
<name>A0A0B0P0L8_GOSAR</name>
<evidence type="ECO:0000313" key="1">
    <source>
        <dbReference type="EMBL" id="KHG20263.1"/>
    </source>
</evidence>
<dbReference type="EMBL" id="KN415254">
    <property type="protein sequence ID" value="KHG20263.1"/>
    <property type="molecule type" value="Genomic_DNA"/>
</dbReference>
<accession>A0A0B0P0L8</accession>
<gene>
    <name evidence="1" type="ORF">F383_24229</name>
</gene>
<protein>
    <submittedName>
        <fullName evidence="1">Uncharacterized protein</fullName>
    </submittedName>
</protein>
<proteinExistence type="predicted"/>